<keyword evidence="2" id="KW-0233">DNA recombination</keyword>
<dbReference type="EMBL" id="JANFWR010000010">
    <property type="protein sequence ID" value="MCW0399325.1"/>
    <property type="molecule type" value="Genomic_DNA"/>
</dbReference>
<gene>
    <name evidence="5" type="ORF">NB700_001881</name>
</gene>
<keyword evidence="6" id="KW-1185">Reference proteome</keyword>
<evidence type="ECO:0000256" key="1">
    <source>
        <dbReference type="ARBA" id="ARBA00023125"/>
    </source>
</evidence>
<evidence type="ECO:0000256" key="3">
    <source>
        <dbReference type="SAM" id="MobiDB-lite"/>
    </source>
</evidence>
<dbReference type="InterPro" id="IPR011010">
    <property type="entry name" value="DNA_brk_join_enz"/>
</dbReference>
<accession>A0ABT3DWG9</accession>
<evidence type="ECO:0000313" key="5">
    <source>
        <dbReference type="EMBL" id="MCW0399325.1"/>
    </source>
</evidence>
<keyword evidence="1" id="KW-0238">DNA-binding</keyword>
<dbReference type="Gene3D" id="1.10.443.10">
    <property type="entry name" value="Intergrase catalytic core"/>
    <property type="match status" value="1"/>
</dbReference>
<dbReference type="InterPro" id="IPR002104">
    <property type="entry name" value="Integrase_catalytic"/>
</dbReference>
<dbReference type="InterPro" id="IPR052925">
    <property type="entry name" value="Phage_Integrase-like_Recomb"/>
</dbReference>
<comment type="caution">
    <text evidence="5">The sequence shown here is derived from an EMBL/GenBank/DDBJ whole genome shotgun (WGS) entry which is preliminary data.</text>
</comment>
<evidence type="ECO:0000256" key="2">
    <source>
        <dbReference type="ARBA" id="ARBA00023172"/>
    </source>
</evidence>
<dbReference type="RefSeq" id="WP_267122738.1">
    <property type="nucleotide sequence ID" value="NZ_JANFWR010000010.1"/>
</dbReference>
<dbReference type="PANTHER" id="PTHR34605">
    <property type="entry name" value="PHAGE_INTEGRASE DOMAIN-CONTAINING PROTEIN"/>
    <property type="match status" value="1"/>
</dbReference>
<dbReference type="Proteomes" id="UP001320843">
    <property type="component" value="Unassembled WGS sequence"/>
</dbReference>
<evidence type="ECO:0000259" key="4">
    <source>
        <dbReference type="PROSITE" id="PS51898"/>
    </source>
</evidence>
<dbReference type="SUPFAM" id="SSF47823">
    <property type="entry name" value="lambda integrase-like, N-terminal domain"/>
    <property type="match status" value="1"/>
</dbReference>
<dbReference type="SUPFAM" id="SSF56349">
    <property type="entry name" value="DNA breaking-rejoining enzymes"/>
    <property type="match status" value="1"/>
</dbReference>
<feature type="domain" description="Tyr recombinase" evidence="4">
    <location>
        <begin position="187"/>
        <end position="404"/>
    </location>
</feature>
<protein>
    <recommendedName>
        <fullName evidence="4">Tyr recombinase domain-containing protein</fullName>
    </recommendedName>
</protein>
<feature type="region of interest" description="Disordered" evidence="3">
    <location>
        <begin position="1"/>
        <end position="29"/>
    </location>
</feature>
<organism evidence="5 6">
    <name type="scientific">Xanthomonas sacchari</name>
    <dbReference type="NCBI Taxonomy" id="56458"/>
    <lineage>
        <taxon>Bacteria</taxon>
        <taxon>Pseudomonadati</taxon>
        <taxon>Pseudomonadota</taxon>
        <taxon>Gammaproteobacteria</taxon>
        <taxon>Lysobacterales</taxon>
        <taxon>Lysobacteraceae</taxon>
        <taxon>Xanthomonas</taxon>
    </lineage>
</organism>
<dbReference type="InterPro" id="IPR013762">
    <property type="entry name" value="Integrase-like_cat_sf"/>
</dbReference>
<dbReference type="PANTHER" id="PTHR34605:SF4">
    <property type="entry name" value="DNA ADENINE METHYLTRANSFERASE"/>
    <property type="match status" value="1"/>
</dbReference>
<dbReference type="InterPro" id="IPR010998">
    <property type="entry name" value="Integrase_recombinase_N"/>
</dbReference>
<sequence length="413" mass="46720">MTSEATPLTREKAAKTSAKRVRAKSPFLVTDDDAPPSPAVRAALQALPAPHGGALELVDLPVLVPGVRFELTAEQLAKAQAIFRDLFRHEIKPYADNSRKSIRTDWRHWIAFCAQRDRVCMPVQFDDLVEFLTDLIAAGYKRASLDHLLFTLKLACRLWSCPCPTETVQFRWFWKQQARERLPKRQHQARGLNIEEVRNLNKVAPDASLLELRDAAFVSIAYDLLARAGEMVMIKWRHIQFDVDEAGGALCLIERAKADQEGEGAKKYLRPATADLLKRWNARKAEALDLLWDEAQAELLANPFVFHRIPRYRMFRPKATAEATRLKWMLPLTKREADRIMKRAMGAAYSSHSARVGAAQDMTRAGMELPAIMQQGRWTTPTMPARYAENELAARAGQSRQAALERLASNPKS</sequence>
<proteinExistence type="predicted"/>
<dbReference type="Gene3D" id="1.10.150.130">
    <property type="match status" value="1"/>
</dbReference>
<reference evidence="5 6" key="1">
    <citation type="submission" date="2022-06" db="EMBL/GenBank/DDBJ databases">
        <title>Dynamics of rice microbiomes reveals core vertical transmitted seed endophytes.</title>
        <authorList>
            <person name="Liao K."/>
            <person name="Zhang X."/>
        </authorList>
    </citation>
    <scope>NUCLEOTIDE SEQUENCE [LARGE SCALE GENOMIC DNA]</scope>
    <source>
        <strain evidence="5 6">YT10-10-1</strain>
    </source>
</reference>
<name>A0ABT3DWG9_9XANT</name>
<dbReference type="Pfam" id="PF00589">
    <property type="entry name" value="Phage_integrase"/>
    <property type="match status" value="1"/>
</dbReference>
<evidence type="ECO:0000313" key="6">
    <source>
        <dbReference type="Proteomes" id="UP001320843"/>
    </source>
</evidence>
<dbReference type="PROSITE" id="PS51898">
    <property type="entry name" value="TYR_RECOMBINASE"/>
    <property type="match status" value="1"/>
</dbReference>